<dbReference type="AlphaFoldDB" id="A0A448YYU2"/>
<evidence type="ECO:0000313" key="1">
    <source>
        <dbReference type="EMBL" id="VEU34936.1"/>
    </source>
</evidence>
<accession>A0A448YYU2</accession>
<gene>
    <name evidence="1" type="ORF">PSNMU_V1.4_AUG-EV-PASAV3_0016570</name>
</gene>
<dbReference type="EMBL" id="CAACVS010000043">
    <property type="protein sequence ID" value="VEU34936.1"/>
    <property type="molecule type" value="Genomic_DNA"/>
</dbReference>
<keyword evidence="2" id="KW-1185">Reference proteome</keyword>
<sequence length="81" mass="9278">MRNDTIFFEQVCIALRTCQNAGCFRARAVLLLGFISHIELELNILSESTRVIISRGFRITECFEQRVGIQDTLHDGRHLSP</sequence>
<evidence type="ECO:0000313" key="2">
    <source>
        <dbReference type="Proteomes" id="UP000291116"/>
    </source>
</evidence>
<protein>
    <submittedName>
        <fullName evidence="1">Uncharacterized protein</fullName>
    </submittedName>
</protein>
<reference evidence="1 2" key="1">
    <citation type="submission" date="2019-01" db="EMBL/GenBank/DDBJ databases">
        <authorList>
            <person name="Ferrante I. M."/>
        </authorList>
    </citation>
    <scope>NUCLEOTIDE SEQUENCE [LARGE SCALE GENOMIC DNA]</scope>
    <source>
        <strain evidence="1 2">B856</strain>
    </source>
</reference>
<proteinExistence type="predicted"/>
<name>A0A448YYU2_9STRA</name>
<organism evidence="1 2">
    <name type="scientific">Pseudo-nitzschia multistriata</name>
    <dbReference type="NCBI Taxonomy" id="183589"/>
    <lineage>
        <taxon>Eukaryota</taxon>
        <taxon>Sar</taxon>
        <taxon>Stramenopiles</taxon>
        <taxon>Ochrophyta</taxon>
        <taxon>Bacillariophyta</taxon>
        <taxon>Bacillariophyceae</taxon>
        <taxon>Bacillariophycidae</taxon>
        <taxon>Bacillariales</taxon>
        <taxon>Bacillariaceae</taxon>
        <taxon>Pseudo-nitzschia</taxon>
    </lineage>
</organism>
<dbReference type="Proteomes" id="UP000291116">
    <property type="component" value="Unassembled WGS sequence"/>
</dbReference>